<name>A0ABX2SX63_9BACL</name>
<evidence type="ECO:0000313" key="2">
    <source>
        <dbReference type="Proteomes" id="UP000531840"/>
    </source>
</evidence>
<sequence length="187" mass="22069">MLKNQILEFYKEYPEKPFISEKRDYKKFLEEVKISKSKLVPIKNMNRTDEGLLPGDIILLWRINFGTFTTESIKEGMYPKYFEYTYGIDAPKSLELLISLDLVLKNSNLESLPHNNLTFLKQLLKNKNVKGLSKMKKEDVYNYININFNEKELEQFNFIQGYSLTLKGLEVLKNNNSIVDKHPKKKF</sequence>
<gene>
    <name evidence="1" type="ORF">HZY85_01090</name>
</gene>
<evidence type="ECO:0000313" key="1">
    <source>
        <dbReference type="EMBL" id="NYS46790.1"/>
    </source>
</evidence>
<comment type="caution">
    <text evidence="1">The sequence shown here is derived from an EMBL/GenBank/DDBJ whole genome shotgun (WGS) entry which is preliminary data.</text>
</comment>
<accession>A0ABX2SX63</accession>
<proteinExistence type="predicted"/>
<reference evidence="1 2" key="1">
    <citation type="submission" date="2020-07" db="EMBL/GenBank/DDBJ databases">
        <title>MOT database genomes.</title>
        <authorList>
            <person name="Joseph S."/>
            <person name="Aduse-Opoku J."/>
            <person name="Hashim A."/>
            <person name="Wade W."/>
            <person name="Curtis M."/>
        </authorList>
    </citation>
    <scope>NUCLEOTIDE SEQUENCE [LARGE SCALE GENOMIC DNA]</scope>
    <source>
        <strain evidence="1 2">CIP 106318</strain>
    </source>
</reference>
<protein>
    <submittedName>
        <fullName evidence="1">Uncharacterized protein</fullName>
    </submittedName>
</protein>
<organism evidence="1 2">
    <name type="scientific">Gemelliphila palaticanis</name>
    <dbReference type="NCBI Taxonomy" id="81950"/>
    <lineage>
        <taxon>Bacteria</taxon>
        <taxon>Bacillati</taxon>
        <taxon>Bacillota</taxon>
        <taxon>Bacilli</taxon>
        <taxon>Bacillales</taxon>
        <taxon>Gemellaceae</taxon>
        <taxon>Gemelliphila</taxon>
    </lineage>
</organism>
<dbReference type="Proteomes" id="UP000531840">
    <property type="component" value="Unassembled WGS sequence"/>
</dbReference>
<dbReference type="EMBL" id="JACBYF010000002">
    <property type="protein sequence ID" value="NYS46790.1"/>
    <property type="molecule type" value="Genomic_DNA"/>
</dbReference>
<keyword evidence="2" id="KW-1185">Reference proteome</keyword>